<dbReference type="PROSITE" id="PS00678">
    <property type="entry name" value="WD_REPEATS_1"/>
    <property type="match status" value="1"/>
</dbReference>
<gene>
    <name evidence="8" type="primary">WDR6</name>
    <name evidence="8" type="ORF">O9K51_04099</name>
</gene>
<dbReference type="PANTHER" id="PTHR14344:SF3">
    <property type="entry name" value="WD REPEAT-CONTAINING PROTEIN 6"/>
    <property type="match status" value="1"/>
</dbReference>
<dbReference type="InterPro" id="IPR019775">
    <property type="entry name" value="WD40_repeat_CS"/>
</dbReference>
<dbReference type="AlphaFoldDB" id="A0AB34FVV3"/>
<keyword evidence="4" id="KW-0819">tRNA processing</keyword>
<evidence type="ECO:0000256" key="3">
    <source>
        <dbReference type="ARBA" id="ARBA00022574"/>
    </source>
</evidence>
<feature type="repeat" description="WD" evidence="7">
    <location>
        <begin position="791"/>
        <end position="812"/>
    </location>
</feature>
<keyword evidence="3 7" id="KW-0853">WD repeat</keyword>
<accession>A0AB34FVV3</accession>
<proteinExistence type="inferred from homology"/>
<reference evidence="8" key="1">
    <citation type="submission" date="2023-01" db="EMBL/GenBank/DDBJ databases">
        <title>The growth and conidiation of Purpureocillium lavendulum are regulated by nitrogen source and histone H3K14 acetylation.</title>
        <authorList>
            <person name="Tang P."/>
            <person name="Han J."/>
            <person name="Zhang C."/>
            <person name="Tang P."/>
            <person name="Qi F."/>
            <person name="Zhang K."/>
            <person name="Liang L."/>
        </authorList>
    </citation>
    <scope>NUCLEOTIDE SEQUENCE</scope>
    <source>
        <strain evidence="8">YMF1.00683</strain>
    </source>
</reference>
<dbReference type="PROSITE" id="PS50082">
    <property type="entry name" value="WD_REPEATS_2"/>
    <property type="match status" value="3"/>
</dbReference>
<feature type="repeat" description="WD" evidence="7">
    <location>
        <begin position="234"/>
        <end position="283"/>
    </location>
</feature>
<dbReference type="GO" id="GO:0005737">
    <property type="term" value="C:cytoplasm"/>
    <property type="evidence" value="ECO:0007669"/>
    <property type="project" value="UniProtKB-SubCell"/>
</dbReference>
<evidence type="ECO:0000256" key="7">
    <source>
        <dbReference type="PROSITE-ProRule" id="PRU00221"/>
    </source>
</evidence>
<dbReference type="GO" id="GO:0030488">
    <property type="term" value="P:tRNA methylation"/>
    <property type="evidence" value="ECO:0007669"/>
    <property type="project" value="TreeGrafter"/>
</dbReference>
<dbReference type="InterPro" id="IPR036322">
    <property type="entry name" value="WD40_repeat_dom_sf"/>
</dbReference>
<evidence type="ECO:0000256" key="1">
    <source>
        <dbReference type="ARBA" id="ARBA00004496"/>
    </source>
</evidence>
<dbReference type="Gene3D" id="2.130.10.10">
    <property type="entry name" value="YVTN repeat-like/Quinoprotein amine dehydrogenase"/>
    <property type="match status" value="3"/>
</dbReference>
<evidence type="ECO:0000256" key="5">
    <source>
        <dbReference type="ARBA" id="ARBA00022737"/>
    </source>
</evidence>
<keyword evidence="9" id="KW-1185">Reference proteome</keyword>
<dbReference type="InterPro" id="IPR015943">
    <property type="entry name" value="WD40/YVTN_repeat-like_dom_sf"/>
</dbReference>
<dbReference type="InterPro" id="IPR001680">
    <property type="entry name" value="WD40_rpt"/>
</dbReference>
<evidence type="ECO:0000256" key="6">
    <source>
        <dbReference type="ARBA" id="ARBA00038255"/>
    </source>
</evidence>
<keyword evidence="2" id="KW-0963">Cytoplasm</keyword>
<protein>
    <submittedName>
        <fullName evidence="8">WD repeat protein</fullName>
    </submittedName>
</protein>
<sequence length="1127" mass="123277">MSELHHVSDPSFPACVSVLTGPQPRNQPGLRREFSQLPITALDFYTSRSGNVYLLAGEDTRLAVYAVQPSAKEPSLCWSRDIFFDQPLHGIRVQAQTRQDDETPLVIVWGSSHVAVLDISGLERQAKAVEVVARGTAPDWIYDAAISPWDSTLAVVITAHNEVVPSRIHGSAAISFGVITSPSRPMLYNGRLAWLSPETLLVAAGTVFGDVVVWKYHFASENMSRGRHEMLCTLTGHEGSIYDVDISPEIKSPDGSSLRLLASCSDDRTIRIWDISTSQPSTSTALPPGELTETGFRPTPDYDTQAPGDDAVRPVAMAMGHLSRIWGVKFGLSDACGTSGADIPVYSFGEDSTAQRWQLELDPPATREKKLSGKLAHRHTYSLHNGKHLWAGAVLCREGSTLIATGGGDSKVGLITELSSEKSTVQKSPRGVITVDMQDVLRSTSAPPVADREMISRYDFISEDQVLAITNFGRLFIGTMNDGLSWQKIDANDEVTAELKLTYVFRTVADGAAILGTTTGIIFYVHGSGQITRATRVPGRIVEISVLSEAAPVTATSSPGIEMLVHFHGNSESCYIAIDPKGVAVSCCQTKGLDSRFVATSAARFGQLLVMGSRHGWISLLQKQGDAWCPVYDLASPSRDAITAIVALPPKPGRCPVSRYFLATSRDGKYRIYEVDQEQDLPQLHLLHETAPPFGPMIEGAWFTNDSLDPELVLYGFRSKDFVIWNETRREEVATVECGGAHRTFRLWSSPSDPGRYHFAFTRTSKLSIYSQARTPHRTLKNGTHGREIRALSARGRYLASGAEDTSIRIWEYCEDSRHGQNDMRCLASMKSHVTGIQRLHFLDDEYLFSSAGNEEFFAWRIRVLDSAYRGLAIMCEGVFSDKSPVGDLRIMDFDVCKCDSGSGMLVTLVFSNSAIKTYRYWPGGAFEPYAQGFYTGACLTQARHLGVCGGDTWIMTASTDGHLALWRDTVNEGDTRTYTLVEAAKVHQSSIKSLDMMKRGETYRIVTGGDDNALGFATVAKKSHDEDAFTVATRGVVRRAHAAAINGVAFADGDDDDSAVVVSVSNDQRVRAWRIATDDQRRVQLVGSVFSGVADPGDIAWISRGSDRRVVLGGVGVEVWKLGALN</sequence>
<keyword evidence="5" id="KW-0677">Repeat</keyword>
<dbReference type="PANTHER" id="PTHR14344">
    <property type="entry name" value="WD REPEAT PROTEIN"/>
    <property type="match status" value="1"/>
</dbReference>
<evidence type="ECO:0000256" key="4">
    <source>
        <dbReference type="ARBA" id="ARBA00022694"/>
    </source>
</evidence>
<dbReference type="EMBL" id="JAQHRD010000003">
    <property type="protein sequence ID" value="KAJ6442921.1"/>
    <property type="molecule type" value="Genomic_DNA"/>
</dbReference>
<evidence type="ECO:0000313" key="9">
    <source>
        <dbReference type="Proteomes" id="UP001163105"/>
    </source>
</evidence>
<comment type="subcellular location">
    <subcellularLocation>
        <location evidence="1">Cytoplasm</location>
    </subcellularLocation>
</comment>
<dbReference type="SUPFAM" id="SSF50978">
    <property type="entry name" value="WD40 repeat-like"/>
    <property type="match status" value="3"/>
</dbReference>
<dbReference type="SMART" id="SM00320">
    <property type="entry name" value="WD40"/>
    <property type="match status" value="8"/>
</dbReference>
<dbReference type="PROSITE" id="PS50294">
    <property type="entry name" value="WD_REPEATS_REGION"/>
    <property type="match status" value="1"/>
</dbReference>
<evidence type="ECO:0000256" key="2">
    <source>
        <dbReference type="ARBA" id="ARBA00022490"/>
    </source>
</evidence>
<dbReference type="Proteomes" id="UP001163105">
    <property type="component" value="Unassembled WGS sequence"/>
</dbReference>
<name>A0AB34FVV3_9HYPO</name>
<comment type="similarity">
    <text evidence="6">Belongs to the WD repeat WDR6 family.</text>
</comment>
<dbReference type="InterPro" id="IPR051973">
    <property type="entry name" value="tRNA_Anticodon_Mtase-Reg"/>
</dbReference>
<feature type="repeat" description="WD" evidence="7">
    <location>
        <begin position="1039"/>
        <end position="1084"/>
    </location>
</feature>
<organism evidence="8 9">
    <name type="scientific">Purpureocillium lavendulum</name>
    <dbReference type="NCBI Taxonomy" id="1247861"/>
    <lineage>
        <taxon>Eukaryota</taxon>
        <taxon>Fungi</taxon>
        <taxon>Dikarya</taxon>
        <taxon>Ascomycota</taxon>
        <taxon>Pezizomycotina</taxon>
        <taxon>Sordariomycetes</taxon>
        <taxon>Hypocreomycetidae</taxon>
        <taxon>Hypocreales</taxon>
        <taxon>Ophiocordycipitaceae</taxon>
        <taxon>Purpureocillium</taxon>
    </lineage>
</organism>
<dbReference type="Pfam" id="PF00400">
    <property type="entry name" value="WD40"/>
    <property type="match status" value="2"/>
</dbReference>
<evidence type="ECO:0000313" key="8">
    <source>
        <dbReference type="EMBL" id="KAJ6442921.1"/>
    </source>
</evidence>
<comment type="caution">
    <text evidence="8">The sequence shown here is derived from an EMBL/GenBank/DDBJ whole genome shotgun (WGS) entry which is preliminary data.</text>
</comment>